<dbReference type="SMART" id="SM00895">
    <property type="entry name" value="FCD"/>
    <property type="match status" value="1"/>
</dbReference>
<dbReference type="AlphaFoldDB" id="E3J538"/>
<dbReference type="OrthoDB" id="3207514at2"/>
<dbReference type="GO" id="GO:0003677">
    <property type="term" value="F:DNA binding"/>
    <property type="evidence" value="ECO:0007669"/>
    <property type="project" value="UniProtKB-KW"/>
</dbReference>
<evidence type="ECO:0000256" key="2">
    <source>
        <dbReference type="ARBA" id="ARBA00023125"/>
    </source>
</evidence>
<sequence length="278" mass="29805">MVHDDRQRTGEQPMPAIQAPKVAELVAAQLRRRIVTGELSDGAVLPREANLLDEFGVSRPSLREALRILETEGLVRIRRGNVGGAVVTRPTATSAAYHLGLTLRANEVTCDDLAVGRLAIEPTCAALAAALPDRQAIVAQLTRLIDESEASEAAAEFHDAAHAFHLGLTELCGNTTMRLIAGTLEAVWNAQEDRVLRADYQSDQRARRMSIASHRRIVAAIEAGRGDQASREMSRHLGDTHDLMTARYGSSVIELPAPASLSTLRAVSGLSLAGTSAP</sequence>
<keyword evidence="3" id="KW-0804">Transcription</keyword>
<protein>
    <submittedName>
        <fullName evidence="5">GntR domain protein</fullName>
    </submittedName>
</protein>
<dbReference type="Gene3D" id="1.10.10.10">
    <property type="entry name" value="Winged helix-like DNA-binding domain superfamily/Winged helix DNA-binding domain"/>
    <property type="match status" value="1"/>
</dbReference>
<dbReference type="InterPro" id="IPR036388">
    <property type="entry name" value="WH-like_DNA-bd_sf"/>
</dbReference>
<dbReference type="FunCoup" id="E3J538">
    <property type="interactions" value="30"/>
</dbReference>
<dbReference type="Pfam" id="PF00392">
    <property type="entry name" value="GntR"/>
    <property type="match status" value="1"/>
</dbReference>
<organism evidence="5 6">
    <name type="scientific">Pseudofrankia inefficax (strain DSM 45817 / CECT 9037 / DDB 130130 / EuI1c)</name>
    <name type="common">Frankia inefficax</name>
    <dbReference type="NCBI Taxonomy" id="298654"/>
    <lineage>
        <taxon>Bacteria</taxon>
        <taxon>Bacillati</taxon>
        <taxon>Actinomycetota</taxon>
        <taxon>Actinomycetes</taxon>
        <taxon>Frankiales</taxon>
        <taxon>Frankiaceae</taxon>
        <taxon>Pseudofrankia</taxon>
    </lineage>
</organism>
<dbReference type="PANTHER" id="PTHR43537:SF5">
    <property type="entry name" value="UXU OPERON TRANSCRIPTIONAL REGULATOR"/>
    <property type="match status" value="1"/>
</dbReference>
<dbReference type="Proteomes" id="UP000002484">
    <property type="component" value="Chromosome"/>
</dbReference>
<dbReference type="EMBL" id="CP002299">
    <property type="protein sequence ID" value="ADP79489.1"/>
    <property type="molecule type" value="Genomic_DNA"/>
</dbReference>
<keyword evidence="6" id="KW-1185">Reference proteome</keyword>
<gene>
    <name evidence="5" type="ordered locus">FraEuI1c_1422</name>
</gene>
<dbReference type="InterPro" id="IPR011711">
    <property type="entry name" value="GntR_C"/>
</dbReference>
<proteinExistence type="predicted"/>
<dbReference type="InterPro" id="IPR036390">
    <property type="entry name" value="WH_DNA-bd_sf"/>
</dbReference>
<dbReference type="PROSITE" id="PS50949">
    <property type="entry name" value="HTH_GNTR"/>
    <property type="match status" value="1"/>
</dbReference>
<evidence type="ECO:0000256" key="1">
    <source>
        <dbReference type="ARBA" id="ARBA00023015"/>
    </source>
</evidence>
<dbReference type="GO" id="GO:0003700">
    <property type="term" value="F:DNA-binding transcription factor activity"/>
    <property type="evidence" value="ECO:0007669"/>
    <property type="project" value="InterPro"/>
</dbReference>
<dbReference type="InterPro" id="IPR008920">
    <property type="entry name" value="TF_FadR/GntR_C"/>
</dbReference>
<feature type="domain" description="HTH gntR-type" evidence="4">
    <location>
        <begin position="20"/>
        <end position="90"/>
    </location>
</feature>
<dbReference type="SUPFAM" id="SSF48008">
    <property type="entry name" value="GntR ligand-binding domain-like"/>
    <property type="match status" value="1"/>
</dbReference>
<dbReference type="eggNOG" id="COG2186">
    <property type="taxonomic scope" value="Bacteria"/>
</dbReference>
<dbReference type="CDD" id="cd07377">
    <property type="entry name" value="WHTH_GntR"/>
    <property type="match status" value="1"/>
</dbReference>
<reference evidence="5 6" key="1">
    <citation type="submission" date="2010-10" db="EMBL/GenBank/DDBJ databases">
        <title>Complete sequence of Frankia sp. EuI1c.</title>
        <authorList>
            <consortium name="US DOE Joint Genome Institute"/>
            <person name="Lucas S."/>
            <person name="Copeland A."/>
            <person name="Lapidus A."/>
            <person name="Cheng J.-F."/>
            <person name="Bruce D."/>
            <person name="Goodwin L."/>
            <person name="Pitluck S."/>
            <person name="Chertkov O."/>
            <person name="Detter J.C."/>
            <person name="Han C."/>
            <person name="Tapia R."/>
            <person name="Land M."/>
            <person name="Hauser L."/>
            <person name="Jeffries C."/>
            <person name="Kyrpides N."/>
            <person name="Ivanova N."/>
            <person name="Mikhailova N."/>
            <person name="Beauchemin N."/>
            <person name="Sen A."/>
            <person name="Sur S.A."/>
            <person name="Gtari M."/>
            <person name="Wall L."/>
            <person name="Tisa L."/>
            <person name="Woyke T."/>
        </authorList>
    </citation>
    <scope>NUCLEOTIDE SEQUENCE [LARGE SCALE GENOMIC DNA]</scope>
    <source>
        <strain evidence="6">DSM 45817 / CECT 9037 / EuI1c</strain>
    </source>
</reference>
<dbReference type="SMART" id="SM00345">
    <property type="entry name" value="HTH_GNTR"/>
    <property type="match status" value="1"/>
</dbReference>
<evidence type="ECO:0000259" key="4">
    <source>
        <dbReference type="PROSITE" id="PS50949"/>
    </source>
</evidence>
<dbReference type="STRING" id="298654.FraEuI1c_1422"/>
<dbReference type="KEGG" id="fri:FraEuI1c_1422"/>
<keyword evidence="2" id="KW-0238">DNA-binding</keyword>
<dbReference type="PANTHER" id="PTHR43537">
    <property type="entry name" value="TRANSCRIPTIONAL REGULATOR, GNTR FAMILY"/>
    <property type="match status" value="1"/>
</dbReference>
<evidence type="ECO:0000313" key="5">
    <source>
        <dbReference type="EMBL" id="ADP79489.1"/>
    </source>
</evidence>
<dbReference type="InParanoid" id="E3J538"/>
<dbReference type="InterPro" id="IPR000524">
    <property type="entry name" value="Tscrpt_reg_HTH_GntR"/>
</dbReference>
<accession>E3J538</accession>
<keyword evidence="1" id="KW-0805">Transcription regulation</keyword>
<dbReference type="Gene3D" id="1.20.120.530">
    <property type="entry name" value="GntR ligand-binding domain-like"/>
    <property type="match status" value="1"/>
</dbReference>
<dbReference type="SUPFAM" id="SSF46785">
    <property type="entry name" value="Winged helix' DNA-binding domain"/>
    <property type="match status" value="1"/>
</dbReference>
<evidence type="ECO:0000256" key="3">
    <source>
        <dbReference type="ARBA" id="ARBA00023163"/>
    </source>
</evidence>
<dbReference type="PRINTS" id="PR00035">
    <property type="entry name" value="HTHGNTR"/>
</dbReference>
<dbReference type="Pfam" id="PF07729">
    <property type="entry name" value="FCD"/>
    <property type="match status" value="1"/>
</dbReference>
<dbReference type="RefSeq" id="WP_013422609.1">
    <property type="nucleotide sequence ID" value="NC_014666.1"/>
</dbReference>
<name>E3J538_PSEI1</name>
<dbReference type="HOGENOM" id="CLU_017584_9_0_11"/>
<evidence type="ECO:0000313" key="6">
    <source>
        <dbReference type="Proteomes" id="UP000002484"/>
    </source>
</evidence>